<evidence type="ECO:0000256" key="2">
    <source>
        <dbReference type="ARBA" id="ARBA00004370"/>
    </source>
</evidence>
<comment type="cofactor">
    <cofactor evidence="11">
        <name>FMN</name>
        <dbReference type="ChEBI" id="CHEBI:58210"/>
    </cofactor>
    <text evidence="11">Binds 1 FMN per subunit.</text>
</comment>
<dbReference type="GO" id="GO:0044205">
    <property type="term" value="P:'de novo' UMP biosynthetic process"/>
    <property type="evidence" value="ECO:0007669"/>
    <property type="project" value="UniProtKB-UniRule"/>
</dbReference>
<dbReference type="NCBIfam" id="NF003652">
    <property type="entry name" value="PRK05286.2-5"/>
    <property type="match status" value="1"/>
</dbReference>
<comment type="pathway">
    <text evidence="3 11">Pyrimidine metabolism; UMP biosynthesis via de novo pathway; orotate from (S)-dihydroorotate (quinone route): step 1/1.</text>
</comment>
<dbReference type="Gene3D" id="3.20.20.70">
    <property type="entry name" value="Aldolase class I"/>
    <property type="match status" value="1"/>
</dbReference>
<comment type="subcellular location">
    <subcellularLocation>
        <location evidence="11">Cell membrane</location>
        <topology evidence="11">Peripheral membrane protein</topology>
    </subcellularLocation>
    <subcellularLocation>
        <location evidence="2">Membrane</location>
    </subcellularLocation>
</comment>
<dbReference type="PROSITE" id="PS00911">
    <property type="entry name" value="DHODEHASE_1"/>
    <property type="match status" value="1"/>
</dbReference>
<dbReference type="GO" id="GO:0006207">
    <property type="term" value="P:'de novo' pyrimidine nucleobase biosynthetic process"/>
    <property type="evidence" value="ECO:0007669"/>
    <property type="project" value="UniProtKB-UniRule"/>
</dbReference>
<feature type="binding site" evidence="11">
    <location>
        <begin position="63"/>
        <end position="67"/>
    </location>
    <ligand>
        <name>FMN</name>
        <dbReference type="ChEBI" id="CHEBI:58210"/>
    </ligand>
</feature>
<dbReference type="CDD" id="cd04738">
    <property type="entry name" value="DHOD_2_like"/>
    <property type="match status" value="1"/>
</dbReference>
<dbReference type="SUPFAM" id="SSF51395">
    <property type="entry name" value="FMN-linked oxidoreductases"/>
    <property type="match status" value="1"/>
</dbReference>
<dbReference type="HAMAP" id="MF_00225">
    <property type="entry name" value="DHO_dh_type2"/>
    <property type="match status" value="1"/>
</dbReference>
<feature type="binding site" evidence="11">
    <location>
        <position position="268"/>
    </location>
    <ligand>
        <name>FMN</name>
        <dbReference type="ChEBI" id="CHEBI:58210"/>
    </ligand>
</feature>
<organism evidence="13 14">
    <name type="scientific">Roseibium limicola</name>
    <dbReference type="NCBI Taxonomy" id="2816037"/>
    <lineage>
        <taxon>Bacteria</taxon>
        <taxon>Pseudomonadati</taxon>
        <taxon>Pseudomonadota</taxon>
        <taxon>Alphaproteobacteria</taxon>
        <taxon>Hyphomicrobiales</taxon>
        <taxon>Stappiaceae</taxon>
        <taxon>Roseibium</taxon>
    </lineage>
</organism>
<keyword evidence="8 11" id="KW-0560">Oxidoreductase</keyword>
<keyword evidence="11" id="KW-1003">Cell membrane</keyword>
<keyword evidence="7 11" id="KW-0665">Pyrimidine biosynthesis</keyword>
<feature type="active site" description="Nucleophile" evidence="11">
    <location>
        <position position="175"/>
    </location>
</feature>
<evidence type="ECO:0000256" key="1">
    <source>
        <dbReference type="ARBA" id="ARBA00003125"/>
    </source>
</evidence>
<feature type="binding site" evidence="11">
    <location>
        <begin position="246"/>
        <end position="247"/>
    </location>
    <ligand>
        <name>substrate</name>
    </ligand>
</feature>
<dbReference type="RefSeq" id="WP_206940005.1">
    <property type="nucleotide sequence ID" value="NZ_JAFLNF010000003.1"/>
</dbReference>
<feature type="binding site" evidence="11">
    <location>
        <position position="67"/>
    </location>
    <ligand>
        <name>substrate</name>
    </ligand>
</feature>
<keyword evidence="5 11" id="KW-0285">Flavoprotein</keyword>
<dbReference type="InterPro" id="IPR005719">
    <property type="entry name" value="Dihydroorotate_DH_2"/>
</dbReference>
<evidence type="ECO:0000259" key="12">
    <source>
        <dbReference type="Pfam" id="PF01180"/>
    </source>
</evidence>
<dbReference type="PROSITE" id="PS00912">
    <property type="entry name" value="DHODEHASE_2"/>
    <property type="match status" value="1"/>
</dbReference>
<evidence type="ECO:0000313" key="14">
    <source>
        <dbReference type="Proteomes" id="UP000664779"/>
    </source>
</evidence>
<keyword evidence="6 11" id="KW-0288">FMN</keyword>
<evidence type="ECO:0000256" key="9">
    <source>
        <dbReference type="ARBA" id="ARBA00023136"/>
    </source>
</evidence>
<feature type="binding site" evidence="11">
    <location>
        <position position="177"/>
    </location>
    <ligand>
        <name>substrate</name>
    </ligand>
</feature>
<feature type="binding site" evidence="11">
    <location>
        <position position="172"/>
    </location>
    <ligand>
        <name>FMN</name>
        <dbReference type="ChEBI" id="CHEBI:58210"/>
    </ligand>
</feature>
<feature type="binding site" evidence="11">
    <location>
        <begin position="318"/>
        <end position="319"/>
    </location>
    <ligand>
        <name>FMN</name>
        <dbReference type="ChEBI" id="CHEBI:58210"/>
    </ligand>
</feature>
<gene>
    <name evidence="11" type="primary">pyrD</name>
    <name evidence="13" type="ORF">J0X15_09420</name>
</gene>
<dbReference type="PANTHER" id="PTHR48109:SF4">
    <property type="entry name" value="DIHYDROOROTATE DEHYDROGENASE (QUINONE), MITOCHONDRIAL"/>
    <property type="match status" value="1"/>
</dbReference>
<keyword evidence="14" id="KW-1185">Reference proteome</keyword>
<evidence type="ECO:0000256" key="11">
    <source>
        <dbReference type="HAMAP-Rule" id="MF_00225"/>
    </source>
</evidence>
<dbReference type="InterPro" id="IPR013785">
    <property type="entry name" value="Aldolase_TIM"/>
</dbReference>
<dbReference type="InterPro" id="IPR050074">
    <property type="entry name" value="DHO_dehydrogenase"/>
</dbReference>
<evidence type="ECO:0000256" key="8">
    <source>
        <dbReference type="ARBA" id="ARBA00023002"/>
    </source>
</evidence>
<comment type="caution">
    <text evidence="13">The sequence shown here is derived from an EMBL/GenBank/DDBJ whole genome shotgun (WGS) entry which is preliminary data.</text>
</comment>
<feature type="binding site" evidence="11">
    <location>
        <position position="87"/>
    </location>
    <ligand>
        <name>FMN</name>
        <dbReference type="ChEBI" id="CHEBI:58210"/>
    </ligand>
</feature>
<feature type="binding site" evidence="11">
    <location>
        <begin position="112"/>
        <end position="116"/>
    </location>
    <ligand>
        <name>substrate</name>
    </ligand>
</feature>
<dbReference type="NCBIfam" id="TIGR01036">
    <property type="entry name" value="pyrD_sub2"/>
    <property type="match status" value="1"/>
</dbReference>
<dbReference type="EMBL" id="JAFLNF010000003">
    <property type="protein sequence ID" value="MBO0345438.1"/>
    <property type="molecule type" value="Genomic_DNA"/>
</dbReference>
<dbReference type="AlphaFoldDB" id="A0A939EQ36"/>
<evidence type="ECO:0000256" key="7">
    <source>
        <dbReference type="ARBA" id="ARBA00022975"/>
    </source>
</evidence>
<comment type="catalytic activity">
    <reaction evidence="10 11">
        <text>(S)-dihydroorotate + a quinone = orotate + a quinol</text>
        <dbReference type="Rhea" id="RHEA:30187"/>
        <dbReference type="ChEBI" id="CHEBI:24646"/>
        <dbReference type="ChEBI" id="CHEBI:30839"/>
        <dbReference type="ChEBI" id="CHEBI:30864"/>
        <dbReference type="ChEBI" id="CHEBI:132124"/>
        <dbReference type="EC" id="1.3.5.2"/>
    </reaction>
</comment>
<dbReference type="PANTHER" id="PTHR48109">
    <property type="entry name" value="DIHYDROOROTATE DEHYDROGENASE (QUINONE), MITOCHONDRIAL-RELATED"/>
    <property type="match status" value="1"/>
</dbReference>
<evidence type="ECO:0000256" key="3">
    <source>
        <dbReference type="ARBA" id="ARBA00005161"/>
    </source>
</evidence>
<comment type="similarity">
    <text evidence="4 11">Belongs to the dihydroorotate dehydrogenase family. Type 2 subfamily.</text>
</comment>
<keyword evidence="9 11" id="KW-0472">Membrane</keyword>
<accession>A0A939EQ36</accession>
<reference evidence="13" key="1">
    <citation type="submission" date="2021-03" db="EMBL/GenBank/DDBJ databases">
        <title>Roseibium sp. CAU 1637 isolated from Incheon.</title>
        <authorList>
            <person name="Kim W."/>
        </authorList>
    </citation>
    <scope>NUCLEOTIDE SEQUENCE</scope>
    <source>
        <strain evidence="13">CAU 1637</strain>
    </source>
</reference>
<evidence type="ECO:0000256" key="5">
    <source>
        <dbReference type="ARBA" id="ARBA00022630"/>
    </source>
</evidence>
<comment type="subunit">
    <text evidence="11">Monomer.</text>
</comment>
<sequence>MIFPLVQKLGLGLLHQMDAETAHSVTIKALKAGLGGSAAKPADPRLETALWDLRFPNPLGMAAGFDKNGEVPDALLHLGFGYTEVGSVTPRAQAGNPRPRVFRLKADEGVINRYGFNNAGHQALRSRLEGRPSQRGVVGVNVGANKDASDRVADYVAGIHAFADLASYFTVNVSSPNTPGLRNLQARTALAELLTAVISARDERTQVIGRHVPVLLKIAPDVLEEELAEIVEEVLAKGLEGLIVSNTTLSRAGLKSTNHTEEAGGLSGRPVFRRSTIMLAKARKLAGPQLPIIGVGGIDSAESAWTKITAGADLLQVYSALTYKGTGLIGEILTGLSAKLDQHGLANLREARDRNLDAWANLDPSD</sequence>
<protein>
    <recommendedName>
        <fullName evidence="11">Dihydroorotate dehydrogenase (quinone)</fullName>
        <ecNumber evidence="11">1.3.5.2</ecNumber>
    </recommendedName>
    <alternativeName>
        <fullName evidence="11">DHOdehase</fullName>
        <shortName evidence="11">DHOD</shortName>
        <shortName evidence="11">DHODase</shortName>
    </alternativeName>
    <alternativeName>
        <fullName evidence="11">Dihydroorotate oxidase</fullName>
    </alternativeName>
</protein>
<feature type="binding site" evidence="11">
    <location>
        <position position="217"/>
    </location>
    <ligand>
        <name>FMN</name>
        <dbReference type="ChEBI" id="CHEBI:58210"/>
    </ligand>
</feature>
<dbReference type="InterPro" id="IPR005720">
    <property type="entry name" value="Dihydroorotate_DH_cat"/>
</dbReference>
<name>A0A939EQ36_9HYPH</name>
<dbReference type="NCBIfam" id="NF003645">
    <property type="entry name" value="PRK05286.1-2"/>
    <property type="match status" value="1"/>
</dbReference>
<evidence type="ECO:0000256" key="4">
    <source>
        <dbReference type="ARBA" id="ARBA00005359"/>
    </source>
</evidence>
<comment type="function">
    <text evidence="1 11">Catalyzes the conversion of dihydroorotate to orotate with quinone as electron acceptor.</text>
</comment>
<dbReference type="GO" id="GO:0005737">
    <property type="term" value="C:cytoplasm"/>
    <property type="evidence" value="ECO:0007669"/>
    <property type="project" value="InterPro"/>
</dbReference>
<feature type="domain" description="Dihydroorotate dehydrogenase catalytic" evidence="12">
    <location>
        <begin position="46"/>
        <end position="340"/>
    </location>
</feature>
<dbReference type="InterPro" id="IPR001295">
    <property type="entry name" value="Dihydroorotate_DH_CS"/>
</dbReference>
<feature type="binding site" evidence="11">
    <location>
        <position position="172"/>
    </location>
    <ligand>
        <name>substrate</name>
    </ligand>
</feature>
<feature type="binding site" evidence="11">
    <location>
        <position position="141"/>
    </location>
    <ligand>
        <name>FMN</name>
        <dbReference type="ChEBI" id="CHEBI:58210"/>
    </ligand>
</feature>
<dbReference type="EC" id="1.3.5.2" evidence="11"/>
<feature type="binding site" evidence="11">
    <location>
        <position position="297"/>
    </location>
    <ligand>
        <name>FMN</name>
        <dbReference type="ChEBI" id="CHEBI:58210"/>
    </ligand>
</feature>
<evidence type="ECO:0000313" key="13">
    <source>
        <dbReference type="EMBL" id="MBO0345438.1"/>
    </source>
</evidence>
<dbReference type="Proteomes" id="UP000664779">
    <property type="component" value="Unassembled WGS sequence"/>
</dbReference>
<evidence type="ECO:0000256" key="10">
    <source>
        <dbReference type="ARBA" id="ARBA00048639"/>
    </source>
</evidence>
<evidence type="ECO:0000256" key="6">
    <source>
        <dbReference type="ARBA" id="ARBA00022643"/>
    </source>
</evidence>
<dbReference type="Pfam" id="PF01180">
    <property type="entry name" value="DHO_dh"/>
    <property type="match status" value="1"/>
</dbReference>
<proteinExistence type="inferred from homology"/>
<dbReference type="GO" id="GO:0005886">
    <property type="term" value="C:plasma membrane"/>
    <property type="evidence" value="ECO:0007669"/>
    <property type="project" value="UniProtKB-SubCell"/>
</dbReference>
<dbReference type="GO" id="GO:0106430">
    <property type="term" value="F:dihydroorotate dehydrogenase (quinone) activity"/>
    <property type="evidence" value="ECO:0007669"/>
    <property type="project" value="UniProtKB-EC"/>
</dbReference>
<feature type="binding site" evidence="11">
    <location>
        <position position="245"/>
    </location>
    <ligand>
        <name>FMN</name>
        <dbReference type="ChEBI" id="CHEBI:58210"/>
    </ligand>
</feature>